<protein>
    <submittedName>
        <fullName evidence="1">Uncharacterized protein</fullName>
    </submittedName>
</protein>
<evidence type="ECO:0000313" key="2">
    <source>
        <dbReference type="Proteomes" id="UP000001680"/>
    </source>
</evidence>
<dbReference type="Proteomes" id="UP000001680">
    <property type="component" value="Chromosome 2"/>
</dbReference>
<dbReference type="AlphaFoldDB" id="B1YXV4"/>
<accession>B1YXV4</accession>
<name>B1YXV4_BURA4</name>
<proteinExistence type="predicted"/>
<dbReference type="EMBL" id="CP001026">
    <property type="protein sequence ID" value="ACB65654.1"/>
    <property type="molecule type" value="Genomic_DNA"/>
</dbReference>
<gene>
    <name evidence="1" type="ordered locus">BamMC406_3181</name>
</gene>
<dbReference type="KEGG" id="bac:BamMC406_3181"/>
<sequence>MLERISDTIQLVGDRFAIPWRVTIEAAIAGDPQATPSHLFAQNLLGCTGEGDHRGEGAALEKQPKRRIELCECEIDATVGLSRHVSTSS</sequence>
<dbReference type="HOGENOM" id="CLU_2448958_0_0_4"/>
<reference evidence="2" key="1">
    <citation type="submission" date="2008-04" db="EMBL/GenBank/DDBJ databases">
        <title>Complete sequence of chromosome 2 of Burkholderia ambifaria MC40-6.</title>
        <authorList>
            <person name="Copeland A."/>
            <person name="Lucas S."/>
            <person name="Lapidus A."/>
            <person name="Glavina del Rio T."/>
            <person name="Dalin E."/>
            <person name="Tice H."/>
            <person name="Pitluck S."/>
            <person name="Chain P."/>
            <person name="Malfatti S."/>
            <person name="Shin M."/>
            <person name="Vergez L."/>
            <person name="Lang D."/>
            <person name="Schmutz J."/>
            <person name="Larimer F."/>
            <person name="Land M."/>
            <person name="Hauser L."/>
            <person name="Kyrpides N."/>
            <person name="Lykidis A."/>
            <person name="Ramette A."/>
            <person name="Konstantinidis K."/>
            <person name="Tiedje J."/>
            <person name="Richardson P."/>
        </authorList>
    </citation>
    <scope>NUCLEOTIDE SEQUENCE [LARGE SCALE GENOMIC DNA]</scope>
    <source>
        <strain evidence="2">MC40-6</strain>
    </source>
</reference>
<organism evidence="1 2">
    <name type="scientific">Burkholderia ambifaria (strain MC40-6)</name>
    <dbReference type="NCBI Taxonomy" id="398577"/>
    <lineage>
        <taxon>Bacteria</taxon>
        <taxon>Pseudomonadati</taxon>
        <taxon>Pseudomonadota</taxon>
        <taxon>Betaproteobacteria</taxon>
        <taxon>Burkholderiales</taxon>
        <taxon>Burkholderiaceae</taxon>
        <taxon>Burkholderia</taxon>
        <taxon>Burkholderia cepacia complex</taxon>
    </lineage>
</organism>
<evidence type="ECO:0000313" key="1">
    <source>
        <dbReference type="EMBL" id="ACB65654.1"/>
    </source>
</evidence>